<proteinExistence type="predicted"/>
<keyword evidence="3" id="KW-1185">Reference proteome</keyword>
<feature type="region of interest" description="Disordered" evidence="1">
    <location>
        <begin position="1"/>
        <end position="20"/>
    </location>
</feature>
<dbReference type="Proteomes" id="UP001430848">
    <property type="component" value="Unassembled WGS sequence"/>
</dbReference>
<protein>
    <submittedName>
        <fullName evidence="2">Uncharacterized protein</fullName>
    </submittedName>
</protein>
<organism evidence="2 3">
    <name type="scientific">Diaporthe eres</name>
    <name type="common">Phomopsis oblonga</name>
    <dbReference type="NCBI Taxonomy" id="83184"/>
    <lineage>
        <taxon>Eukaryota</taxon>
        <taxon>Fungi</taxon>
        <taxon>Dikarya</taxon>
        <taxon>Ascomycota</taxon>
        <taxon>Pezizomycotina</taxon>
        <taxon>Sordariomycetes</taxon>
        <taxon>Sordariomycetidae</taxon>
        <taxon>Diaporthales</taxon>
        <taxon>Diaporthaceae</taxon>
        <taxon>Diaporthe</taxon>
        <taxon>Diaporthe eres species complex</taxon>
    </lineage>
</organism>
<sequence length="451" mass="50439">MASAAPKKSTSGASPQWEKPDKILKEWATRTPRFLFRGFHAFSGGGPETFVRNDTSGIVPHLFGGAKPRTLVKGWSLTAHFRELSPGDASKFIKTHLGMRLEPTAFSSWTSDYQTALLSAIEATNGDYKLFDDYPDLSKRHIAILDTGLLGSNTITEVLQVSALHEAKLADTDQPCGFLVYGPVQGKAMRAVPLSDIARLGFNPRETWVTSKRTINWTNQLITDGTLRAREIAEKFRDENSKTPDVLLTVLAAELSRQRAPKVDMQVSDMFKYWWKNGEVELIVGLLKKDIASLRLDHGGKTALVNRSMYVHHFPQLHLTMKLLEAFMDAAWKTRWALPPQGHLPAYPGADSTSQGEHGKRRRRWLSEDSNDKAGRGKRPKTEIKETMGHLLIKDMTGPKIVDIEEAPRKASYFIEAGALAEIIADALKRIARLSLQELAREEIEQEDNIT</sequence>
<comment type="caution">
    <text evidence="2">The sequence shown here is derived from an EMBL/GenBank/DDBJ whole genome shotgun (WGS) entry which is preliminary data.</text>
</comment>
<feature type="region of interest" description="Disordered" evidence="1">
    <location>
        <begin position="343"/>
        <end position="384"/>
    </location>
</feature>
<evidence type="ECO:0000313" key="2">
    <source>
        <dbReference type="EMBL" id="KAK7716076.1"/>
    </source>
</evidence>
<name>A0ABR1NUX5_DIAER</name>
<evidence type="ECO:0000256" key="1">
    <source>
        <dbReference type="SAM" id="MobiDB-lite"/>
    </source>
</evidence>
<evidence type="ECO:0000313" key="3">
    <source>
        <dbReference type="Proteomes" id="UP001430848"/>
    </source>
</evidence>
<reference evidence="2 3" key="1">
    <citation type="submission" date="2024-02" db="EMBL/GenBank/DDBJ databases">
        <title>De novo assembly and annotation of 12 fungi associated with fruit tree decline syndrome in Ontario, Canada.</title>
        <authorList>
            <person name="Sulman M."/>
            <person name="Ellouze W."/>
            <person name="Ilyukhin E."/>
        </authorList>
    </citation>
    <scope>NUCLEOTIDE SEQUENCE [LARGE SCALE GENOMIC DNA]</scope>
    <source>
        <strain evidence="2 3">M169</strain>
    </source>
</reference>
<dbReference type="EMBL" id="JAKNSF020000100">
    <property type="protein sequence ID" value="KAK7716076.1"/>
    <property type="molecule type" value="Genomic_DNA"/>
</dbReference>
<feature type="compositionally biased region" description="Basic and acidic residues" evidence="1">
    <location>
        <begin position="365"/>
        <end position="384"/>
    </location>
</feature>
<gene>
    <name evidence="2" type="ORF">SLS63_011136</name>
</gene>
<accession>A0ABR1NUX5</accession>